<dbReference type="Proteomes" id="UP000777438">
    <property type="component" value="Unassembled WGS sequence"/>
</dbReference>
<feature type="domain" description="RRM" evidence="4">
    <location>
        <begin position="205"/>
        <end position="288"/>
    </location>
</feature>
<feature type="region of interest" description="Disordered" evidence="3">
    <location>
        <begin position="1"/>
        <end position="200"/>
    </location>
</feature>
<feature type="compositionally biased region" description="Basic and acidic residues" evidence="3">
    <location>
        <begin position="299"/>
        <end position="326"/>
    </location>
</feature>
<proteinExistence type="predicted"/>
<feature type="compositionally biased region" description="Basic residues" evidence="3">
    <location>
        <begin position="44"/>
        <end position="61"/>
    </location>
</feature>
<dbReference type="Gene3D" id="3.30.70.330">
    <property type="match status" value="1"/>
</dbReference>
<dbReference type="InterPro" id="IPR012677">
    <property type="entry name" value="Nucleotide-bd_a/b_plait_sf"/>
</dbReference>
<dbReference type="Pfam" id="PF00076">
    <property type="entry name" value="RRM_1"/>
    <property type="match status" value="1"/>
</dbReference>
<dbReference type="SMART" id="SM00360">
    <property type="entry name" value="RRM"/>
    <property type="match status" value="1"/>
</dbReference>
<dbReference type="CDD" id="cd12400">
    <property type="entry name" value="RRM_Nop6"/>
    <property type="match status" value="1"/>
</dbReference>
<evidence type="ECO:0000259" key="4">
    <source>
        <dbReference type="PROSITE" id="PS50102"/>
    </source>
</evidence>
<dbReference type="SUPFAM" id="SSF54928">
    <property type="entry name" value="RNA-binding domain, RBD"/>
    <property type="match status" value="1"/>
</dbReference>
<keyword evidence="6" id="KW-1185">Reference proteome</keyword>
<dbReference type="AlphaFoldDB" id="A0A9P8VV57"/>
<dbReference type="GO" id="GO:0005730">
    <property type="term" value="C:nucleolus"/>
    <property type="evidence" value="ECO:0007669"/>
    <property type="project" value="TreeGrafter"/>
</dbReference>
<evidence type="ECO:0000313" key="5">
    <source>
        <dbReference type="EMBL" id="KAH6874891.1"/>
    </source>
</evidence>
<organism evidence="5 6">
    <name type="scientific">Thelonectria olida</name>
    <dbReference type="NCBI Taxonomy" id="1576542"/>
    <lineage>
        <taxon>Eukaryota</taxon>
        <taxon>Fungi</taxon>
        <taxon>Dikarya</taxon>
        <taxon>Ascomycota</taxon>
        <taxon>Pezizomycotina</taxon>
        <taxon>Sordariomycetes</taxon>
        <taxon>Hypocreomycetidae</taxon>
        <taxon>Hypocreales</taxon>
        <taxon>Nectriaceae</taxon>
        <taxon>Thelonectria</taxon>
    </lineage>
</organism>
<dbReference type="EMBL" id="JAGPYM010000036">
    <property type="protein sequence ID" value="KAH6874891.1"/>
    <property type="molecule type" value="Genomic_DNA"/>
</dbReference>
<feature type="compositionally biased region" description="Basic and acidic residues" evidence="3">
    <location>
        <begin position="1"/>
        <end position="19"/>
    </location>
</feature>
<gene>
    <name evidence="5" type="ORF">B0T10DRAFT_199856</name>
</gene>
<sequence>MKSKRAREATEPEVNHVDPVEVEAPSKKRKRTGDEDSADLNKAKKDKKEKKDKKDKKHKKESRKERKEKRKDLQDLPEQDDDEVDEKVTPATNGGVAEDSPMADAASQPAAAPADAAESEKSAKRDKKKEKKEKKEKKPKGKLQDTDAAANGDVENPASTGDKKKKKKDKKSSQDDSTTANTDADAATDGDANAEEADSAKKDRHIVFVGNLPFTATAATIEAHFSSLSPASVRCMSDPNSDKPCRGFAFVEFSKVWHMRTCLDKFHHSMFNDEVSPPRRINVELTAGGGGKTKKRKDKIIEKNRKLDENRTKRIDREKNAKEENKGNGNSATAQQQHMEDSIHPSRRARVPGEY</sequence>
<keyword evidence="1 2" id="KW-0694">RNA-binding</keyword>
<protein>
    <recommendedName>
        <fullName evidence="4">RRM domain-containing protein</fullName>
    </recommendedName>
</protein>
<feature type="compositionally biased region" description="Low complexity" evidence="3">
    <location>
        <begin position="175"/>
        <end position="185"/>
    </location>
</feature>
<dbReference type="PANTHER" id="PTHR23236">
    <property type="entry name" value="EUKARYOTIC TRANSLATION INITIATION FACTOR 4B/4H"/>
    <property type="match status" value="1"/>
</dbReference>
<dbReference type="FunFam" id="3.30.70.330:FF:000376">
    <property type="entry name" value="Putative RNA binding protein"/>
    <property type="match status" value="1"/>
</dbReference>
<dbReference type="GO" id="GO:0042274">
    <property type="term" value="P:ribosomal small subunit biogenesis"/>
    <property type="evidence" value="ECO:0007669"/>
    <property type="project" value="TreeGrafter"/>
</dbReference>
<dbReference type="OrthoDB" id="167718at2759"/>
<evidence type="ECO:0000256" key="2">
    <source>
        <dbReference type="PROSITE-ProRule" id="PRU00176"/>
    </source>
</evidence>
<evidence type="ECO:0000256" key="1">
    <source>
        <dbReference type="ARBA" id="ARBA00022884"/>
    </source>
</evidence>
<dbReference type="InterPro" id="IPR000504">
    <property type="entry name" value="RRM_dom"/>
</dbReference>
<comment type="caution">
    <text evidence="5">The sequence shown here is derived from an EMBL/GenBank/DDBJ whole genome shotgun (WGS) entry which is preliminary data.</text>
</comment>
<reference evidence="5 6" key="1">
    <citation type="journal article" date="2021" name="Nat. Commun.">
        <title>Genetic determinants of endophytism in the Arabidopsis root mycobiome.</title>
        <authorList>
            <person name="Mesny F."/>
            <person name="Miyauchi S."/>
            <person name="Thiergart T."/>
            <person name="Pickel B."/>
            <person name="Atanasova L."/>
            <person name="Karlsson M."/>
            <person name="Huettel B."/>
            <person name="Barry K.W."/>
            <person name="Haridas S."/>
            <person name="Chen C."/>
            <person name="Bauer D."/>
            <person name="Andreopoulos W."/>
            <person name="Pangilinan J."/>
            <person name="LaButti K."/>
            <person name="Riley R."/>
            <person name="Lipzen A."/>
            <person name="Clum A."/>
            <person name="Drula E."/>
            <person name="Henrissat B."/>
            <person name="Kohler A."/>
            <person name="Grigoriev I.V."/>
            <person name="Martin F.M."/>
            <person name="Hacquard S."/>
        </authorList>
    </citation>
    <scope>NUCLEOTIDE SEQUENCE [LARGE SCALE GENOMIC DNA]</scope>
    <source>
        <strain evidence="5 6">MPI-CAGE-CH-0241</strain>
    </source>
</reference>
<evidence type="ECO:0000313" key="6">
    <source>
        <dbReference type="Proteomes" id="UP000777438"/>
    </source>
</evidence>
<dbReference type="PANTHER" id="PTHR23236:SF51">
    <property type="entry name" value="NUCLEOLAR PROTEIN 6"/>
    <property type="match status" value="1"/>
</dbReference>
<dbReference type="InterPro" id="IPR035979">
    <property type="entry name" value="RBD_domain_sf"/>
</dbReference>
<feature type="compositionally biased region" description="Low complexity" evidence="3">
    <location>
        <begin position="103"/>
        <end position="116"/>
    </location>
</feature>
<evidence type="ECO:0000256" key="3">
    <source>
        <dbReference type="SAM" id="MobiDB-lite"/>
    </source>
</evidence>
<dbReference type="GO" id="GO:0019843">
    <property type="term" value="F:rRNA binding"/>
    <property type="evidence" value="ECO:0007669"/>
    <property type="project" value="TreeGrafter"/>
</dbReference>
<feature type="region of interest" description="Disordered" evidence="3">
    <location>
        <begin position="285"/>
        <end position="355"/>
    </location>
</feature>
<accession>A0A9P8VV57</accession>
<feature type="compositionally biased region" description="Acidic residues" evidence="3">
    <location>
        <begin position="75"/>
        <end position="85"/>
    </location>
</feature>
<dbReference type="PROSITE" id="PS50102">
    <property type="entry name" value="RRM"/>
    <property type="match status" value="1"/>
</dbReference>
<feature type="compositionally biased region" description="Basic and acidic residues" evidence="3">
    <location>
        <begin position="62"/>
        <end position="74"/>
    </location>
</feature>
<dbReference type="InterPro" id="IPR034228">
    <property type="entry name" value="Nop6_RRM"/>
</dbReference>
<name>A0A9P8VV57_9HYPO</name>
<feature type="compositionally biased region" description="Acidic residues" evidence="3">
    <location>
        <begin position="186"/>
        <end position="197"/>
    </location>
</feature>
<feature type="compositionally biased region" description="Basic residues" evidence="3">
    <location>
        <begin position="124"/>
        <end position="141"/>
    </location>
</feature>
<feature type="compositionally biased region" description="Basic residues" evidence="3">
    <location>
        <begin position="345"/>
        <end position="355"/>
    </location>
</feature>